<dbReference type="EMBL" id="UYYG01001152">
    <property type="protein sequence ID" value="VDN55412.1"/>
    <property type="molecule type" value="Genomic_DNA"/>
</dbReference>
<name>A0A0N4U2U8_DRAME</name>
<feature type="region of interest" description="Disordered" evidence="2">
    <location>
        <begin position="66"/>
        <end position="87"/>
    </location>
</feature>
<dbReference type="Proteomes" id="UP000038040">
    <property type="component" value="Unplaced"/>
</dbReference>
<keyword evidence="5" id="KW-1185">Reference proteome</keyword>
<evidence type="ECO:0000313" key="5">
    <source>
        <dbReference type="Proteomes" id="UP000274756"/>
    </source>
</evidence>
<evidence type="ECO:0000313" key="6">
    <source>
        <dbReference type="WBParaSite" id="DME_0000102501-mRNA-1"/>
    </source>
</evidence>
<evidence type="ECO:0000313" key="4">
    <source>
        <dbReference type="Proteomes" id="UP000038040"/>
    </source>
</evidence>
<evidence type="ECO:0000256" key="1">
    <source>
        <dbReference type="SAM" id="Coils"/>
    </source>
</evidence>
<keyword evidence="1" id="KW-0175">Coiled coil</keyword>
<dbReference type="Proteomes" id="UP000274756">
    <property type="component" value="Unassembled WGS sequence"/>
</dbReference>
<feature type="coiled-coil region" evidence="1">
    <location>
        <begin position="216"/>
        <end position="302"/>
    </location>
</feature>
<protein>
    <submittedName>
        <fullName evidence="3 6">Uncharacterized protein</fullName>
    </submittedName>
</protein>
<gene>
    <name evidence="3" type="ORF">DME_LOCUS5385</name>
</gene>
<evidence type="ECO:0000313" key="3">
    <source>
        <dbReference type="EMBL" id="VDN55412.1"/>
    </source>
</evidence>
<accession>A0A0N4U2U8</accession>
<evidence type="ECO:0000256" key="2">
    <source>
        <dbReference type="SAM" id="MobiDB-lite"/>
    </source>
</evidence>
<reference evidence="6" key="1">
    <citation type="submission" date="2017-02" db="UniProtKB">
        <authorList>
            <consortium name="WormBaseParasite"/>
        </authorList>
    </citation>
    <scope>IDENTIFICATION</scope>
</reference>
<organism evidence="4 6">
    <name type="scientific">Dracunculus medinensis</name>
    <name type="common">Guinea worm</name>
    <dbReference type="NCBI Taxonomy" id="318479"/>
    <lineage>
        <taxon>Eukaryota</taxon>
        <taxon>Metazoa</taxon>
        <taxon>Ecdysozoa</taxon>
        <taxon>Nematoda</taxon>
        <taxon>Chromadorea</taxon>
        <taxon>Rhabditida</taxon>
        <taxon>Spirurina</taxon>
        <taxon>Dracunculoidea</taxon>
        <taxon>Dracunculidae</taxon>
        <taxon>Dracunculus</taxon>
    </lineage>
</organism>
<proteinExistence type="predicted"/>
<reference evidence="3 5" key="2">
    <citation type="submission" date="2018-11" db="EMBL/GenBank/DDBJ databases">
        <authorList>
            <consortium name="Pathogen Informatics"/>
        </authorList>
    </citation>
    <scope>NUCLEOTIDE SEQUENCE [LARGE SCALE GENOMIC DNA]</scope>
</reference>
<sequence>MKDKCKNGTFKPTNEQCRIQNAGESGAVTVEPIHRPQRYRLPSRRVGSPIAESVAMKENPLSKFRFDMDEANTERKGSDKEEKDNHSRQLFQAVEKIEQKNISFRRPISTRLRFPDKRLDSSGIISQHATFETTSKESLFTTSRLRKKHATCAIFSCCGDSTTFNIARDCDASVKEGTDIIASNSASKKEGTNFERDSLQTSKNDTKKKKFEKSITKKILHENINLKKTIKELKNKIKEIQKYQNNVNQLICERDKLLNEKVHNDILYEMQSELIHKQTITIENLRLENRKLNEKQQRLLQRNFDQWAMHLDFGSSNGKQLEIMESIIVEDDANISSALHDQNQEKACDETKIKWSNDSWMLNC</sequence>
<dbReference type="WBParaSite" id="DME_0000102501-mRNA-1">
    <property type="protein sequence ID" value="DME_0000102501-mRNA-1"/>
    <property type="gene ID" value="DME_0000102501"/>
</dbReference>
<dbReference type="AlphaFoldDB" id="A0A0N4U2U8"/>